<accession>A0ABQ4ZHZ4</accession>
<dbReference type="EMBL" id="BQNB010011270">
    <property type="protein sequence ID" value="GJS88403.1"/>
    <property type="molecule type" value="Genomic_DNA"/>
</dbReference>
<evidence type="ECO:0000313" key="1">
    <source>
        <dbReference type="EMBL" id="GJS88403.1"/>
    </source>
</evidence>
<reference evidence="1" key="1">
    <citation type="journal article" date="2022" name="Int. J. Mol. Sci.">
        <title>Draft Genome of Tanacetum Coccineum: Genomic Comparison of Closely Related Tanacetum-Family Plants.</title>
        <authorList>
            <person name="Yamashiro T."/>
            <person name="Shiraishi A."/>
            <person name="Nakayama K."/>
            <person name="Satake H."/>
        </authorList>
    </citation>
    <scope>NUCLEOTIDE SEQUENCE</scope>
</reference>
<organism evidence="1 2">
    <name type="scientific">Tanacetum coccineum</name>
    <dbReference type="NCBI Taxonomy" id="301880"/>
    <lineage>
        <taxon>Eukaryota</taxon>
        <taxon>Viridiplantae</taxon>
        <taxon>Streptophyta</taxon>
        <taxon>Embryophyta</taxon>
        <taxon>Tracheophyta</taxon>
        <taxon>Spermatophyta</taxon>
        <taxon>Magnoliopsida</taxon>
        <taxon>eudicotyledons</taxon>
        <taxon>Gunneridae</taxon>
        <taxon>Pentapetalae</taxon>
        <taxon>asterids</taxon>
        <taxon>campanulids</taxon>
        <taxon>Asterales</taxon>
        <taxon>Asteraceae</taxon>
        <taxon>Asteroideae</taxon>
        <taxon>Anthemideae</taxon>
        <taxon>Anthemidinae</taxon>
        <taxon>Tanacetum</taxon>
    </lineage>
</organism>
<protein>
    <submittedName>
        <fullName evidence="1">Uncharacterized protein</fullName>
    </submittedName>
</protein>
<sequence>MNFAKNESKEESFSNICMDWVIKSVHGIQQCSRTSKDNEDPGWNTSFKTRRTQKTTSSCGSAWNTIFYDVYSSLFVRNIPPDHCSKGESILTEDKLKGA</sequence>
<reference evidence="1" key="2">
    <citation type="submission" date="2022-01" db="EMBL/GenBank/DDBJ databases">
        <authorList>
            <person name="Yamashiro T."/>
            <person name="Shiraishi A."/>
            <person name="Satake H."/>
            <person name="Nakayama K."/>
        </authorList>
    </citation>
    <scope>NUCLEOTIDE SEQUENCE</scope>
</reference>
<keyword evidence="2" id="KW-1185">Reference proteome</keyword>
<gene>
    <name evidence="1" type="ORF">Tco_0771039</name>
</gene>
<comment type="caution">
    <text evidence="1">The sequence shown here is derived from an EMBL/GenBank/DDBJ whole genome shotgun (WGS) entry which is preliminary data.</text>
</comment>
<dbReference type="Proteomes" id="UP001151760">
    <property type="component" value="Unassembled WGS sequence"/>
</dbReference>
<evidence type="ECO:0000313" key="2">
    <source>
        <dbReference type="Proteomes" id="UP001151760"/>
    </source>
</evidence>
<name>A0ABQ4ZHZ4_9ASTR</name>
<proteinExistence type="predicted"/>